<dbReference type="EMBL" id="CP014578">
    <property type="protein sequence ID" value="ANB72002.1"/>
    <property type="molecule type" value="Genomic_DNA"/>
</dbReference>
<dbReference type="PANTHER" id="PTHR35861">
    <property type="match status" value="1"/>
</dbReference>
<reference evidence="3 4" key="1">
    <citation type="journal article" date="2016" name="Gene">
        <title>PacBio SMRT assembly of a complex multi-replicon genome reveals chlorocatechol degradative operon in a region of genome plasticity.</title>
        <authorList>
            <person name="Ricker N."/>
            <person name="Shen S.Y."/>
            <person name="Goordial J."/>
            <person name="Jin S."/>
            <person name="Fulthorpe R.R."/>
        </authorList>
    </citation>
    <scope>NUCLEOTIDE SEQUENCE [LARGE SCALE GENOMIC DNA]</scope>
    <source>
        <strain evidence="3 4">OLGA172</strain>
    </source>
</reference>
<organism evidence="3 4">
    <name type="scientific">Paraburkholderia phytofirmans OLGA172</name>
    <dbReference type="NCBI Taxonomy" id="1417228"/>
    <lineage>
        <taxon>Bacteria</taxon>
        <taxon>Pseudomonadati</taxon>
        <taxon>Pseudomonadota</taxon>
        <taxon>Betaproteobacteria</taxon>
        <taxon>Burkholderiales</taxon>
        <taxon>Burkholderiaceae</taxon>
        <taxon>Paraburkholderia</taxon>
    </lineage>
</organism>
<evidence type="ECO:0000313" key="3">
    <source>
        <dbReference type="EMBL" id="ANB72002.1"/>
    </source>
</evidence>
<feature type="domain" description="Tail sheath protein C-terminal" evidence="2">
    <location>
        <begin position="283"/>
        <end position="386"/>
    </location>
</feature>
<sequence>MGINQPDVTFSEQAIPGQSDQIESAVPLFIGYTQQGAKFSAVRINSFSDFERLFGGASTTAAILYYAVKHYFDNGGSGGFVLSLGDYSPLESITAAQLLSAFGDARISEAVAIESTITLVAMPDTVLLEGVGAASSDWAKAWFALLTICQVRQGVFGLFDPPDAAGSASACLASFMANHPANPEWGAAYWPHLVTTYGTDEQNPVVVPPSAALAAVIEYTDRESGVWKAPANAALAQVVKPSQSWLQSDGLFQPDGASLNLIRSFPGRGTRVWGCRTLTPNTSSPWLYVQTRRFIAFIEAELSRIGRQFVFETNNALTWIKYRGLAHLWLRQLWLDGGLQGSEEQEAFYIQIGLNETMTEEDVVNGKMIMKVGVAVGQPAEFIVISLAFDTRLSVMQASVSAAGESAG</sequence>
<dbReference type="InterPro" id="IPR020287">
    <property type="entry name" value="Tail_sheath_C"/>
</dbReference>
<dbReference type="Proteomes" id="UP000076852">
    <property type="component" value="Chromosome 1"/>
</dbReference>
<keyword evidence="4" id="KW-1185">Reference proteome</keyword>
<dbReference type="Pfam" id="PF17482">
    <property type="entry name" value="Phage_sheath_1C"/>
    <property type="match status" value="1"/>
</dbReference>
<comment type="similarity">
    <text evidence="1">Belongs to the myoviridae tail sheath protein family.</text>
</comment>
<accession>A0A160FIG8</accession>
<dbReference type="KEGG" id="buz:AYM40_06180"/>
<protein>
    <recommendedName>
        <fullName evidence="2">Tail sheath protein C-terminal domain-containing protein</fullName>
    </recommendedName>
</protein>
<evidence type="ECO:0000259" key="2">
    <source>
        <dbReference type="Pfam" id="PF17482"/>
    </source>
</evidence>
<gene>
    <name evidence="3" type="ORF">AYM40_06180</name>
</gene>
<dbReference type="AlphaFoldDB" id="A0A160FIG8"/>
<proteinExistence type="inferred from homology"/>
<evidence type="ECO:0000256" key="1">
    <source>
        <dbReference type="ARBA" id="ARBA00008005"/>
    </source>
</evidence>
<name>A0A160FIG8_9BURK</name>
<evidence type="ECO:0000313" key="4">
    <source>
        <dbReference type="Proteomes" id="UP000076852"/>
    </source>
</evidence>
<dbReference type="STRING" id="1804984.AYM40_06180"/>
<dbReference type="Gene3D" id="3.40.50.11780">
    <property type="match status" value="1"/>
</dbReference>
<dbReference type="PANTHER" id="PTHR35861:SF1">
    <property type="entry name" value="PHAGE TAIL SHEATH PROTEIN"/>
    <property type="match status" value="1"/>
</dbReference>
<dbReference type="InterPro" id="IPR052042">
    <property type="entry name" value="Tail_sheath_structural"/>
</dbReference>